<dbReference type="Pfam" id="PF00575">
    <property type="entry name" value="S1"/>
    <property type="match status" value="1"/>
</dbReference>
<comment type="cofactor">
    <cofactor evidence="9">
        <name>Mg(2+)</name>
        <dbReference type="ChEBI" id="CHEBI:18420"/>
    </cofactor>
</comment>
<dbReference type="GO" id="GO:0000175">
    <property type="term" value="F:3'-5'-RNA exonuclease activity"/>
    <property type="evidence" value="ECO:0007669"/>
    <property type="project" value="TreeGrafter"/>
</dbReference>
<accession>A0AAU6W6M8</accession>
<dbReference type="InterPro" id="IPR027408">
    <property type="entry name" value="PNPase/RNase_PH_dom_sf"/>
</dbReference>
<dbReference type="SMART" id="SM00322">
    <property type="entry name" value="KH"/>
    <property type="match status" value="1"/>
</dbReference>
<dbReference type="Pfam" id="PF00013">
    <property type="entry name" value="KH_1"/>
    <property type="match status" value="1"/>
</dbReference>
<dbReference type="GO" id="GO:0004654">
    <property type="term" value="F:polyribonucleotide nucleotidyltransferase activity"/>
    <property type="evidence" value="ECO:0007669"/>
    <property type="project" value="UniProtKB-UniRule"/>
</dbReference>
<dbReference type="EC" id="2.7.7.8" evidence="9"/>
<comment type="similarity">
    <text evidence="2 9">Belongs to the polyribonucleotide nucleotidyltransferase family.</text>
</comment>
<dbReference type="EMBL" id="CP135018">
    <property type="protein sequence ID" value="XAJ80685.1"/>
    <property type="molecule type" value="Genomic_DNA"/>
</dbReference>
<evidence type="ECO:0000256" key="7">
    <source>
        <dbReference type="ARBA" id="ARBA00022842"/>
    </source>
</evidence>
<evidence type="ECO:0000256" key="3">
    <source>
        <dbReference type="ARBA" id="ARBA00022490"/>
    </source>
</evidence>
<evidence type="ECO:0000259" key="10">
    <source>
        <dbReference type="PROSITE" id="PS50126"/>
    </source>
</evidence>
<dbReference type="CDD" id="cd04472">
    <property type="entry name" value="S1_PNPase"/>
    <property type="match status" value="1"/>
</dbReference>
<dbReference type="NCBIfam" id="TIGR03591">
    <property type="entry name" value="polynuc_phos"/>
    <property type="match status" value="1"/>
</dbReference>
<dbReference type="InterPro" id="IPR012162">
    <property type="entry name" value="PNPase"/>
</dbReference>
<dbReference type="GO" id="GO:0006396">
    <property type="term" value="P:RNA processing"/>
    <property type="evidence" value="ECO:0007669"/>
    <property type="project" value="InterPro"/>
</dbReference>
<keyword evidence="5 9" id="KW-0548">Nucleotidyltransferase</keyword>
<dbReference type="RefSeq" id="WP_348769350.1">
    <property type="nucleotide sequence ID" value="NZ_CP135018.1"/>
</dbReference>
<dbReference type="Pfam" id="PF03725">
    <property type="entry name" value="RNase_PH_C"/>
    <property type="match status" value="1"/>
</dbReference>
<feature type="binding site" evidence="9">
    <location>
        <position position="492"/>
    </location>
    <ligand>
        <name>Mg(2+)</name>
        <dbReference type="ChEBI" id="CHEBI:18420"/>
    </ligand>
</feature>
<dbReference type="InterPro" id="IPR012340">
    <property type="entry name" value="NA-bd_OB-fold"/>
</dbReference>
<dbReference type="InterPro" id="IPR003029">
    <property type="entry name" value="S1_domain"/>
</dbReference>
<dbReference type="SUPFAM" id="SSF55666">
    <property type="entry name" value="Ribonuclease PH domain 2-like"/>
    <property type="match status" value="2"/>
</dbReference>
<dbReference type="PROSITE" id="PS50126">
    <property type="entry name" value="S1"/>
    <property type="match status" value="1"/>
</dbReference>
<comment type="function">
    <text evidence="9">Involved in mRNA degradation. Catalyzes the phosphorolysis of single-stranded polyribonucleotides processively in the 3'- to 5'-direction.</text>
</comment>
<dbReference type="GO" id="GO:0005829">
    <property type="term" value="C:cytosol"/>
    <property type="evidence" value="ECO:0007669"/>
    <property type="project" value="TreeGrafter"/>
</dbReference>
<dbReference type="FunFam" id="2.40.50.140:FF:000023">
    <property type="entry name" value="Polyribonucleotide nucleotidyltransferase"/>
    <property type="match status" value="1"/>
</dbReference>
<feature type="binding site" evidence="9">
    <location>
        <position position="486"/>
    </location>
    <ligand>
        <name>Mg(2+)</name>
        <dbReference type="ChEBI" id="CHEBI:18420"/>
    </ligand>
</feature>
<dbReference type="PIRSF" id="PIRSF005499">
    <property type="entry name" value="PNPase"/>
    <property type="match status" value="1"/>
</dbReference>
<dbReference type="SUPFAM" id="SSF54791">
    <property type="entry name" value="Eukaryotic type KH-domain (KH-domain type I)"/>
    <property type="match status" value="1"/>
</dbReference>
<keyword evidence="6 9" id="KW-0479">Metal-binding</keyword>
<dbReference type="PANTHER" id="PTHR11252">
    <property type="entry name" value="POLYRIBONUCLEOTIDE NUCLEOTIDYLTRANSFERASE"/>
    <property type="match status" value="1"/>
</dbReference>
<dbReference type="Gene3D" id="2.40.50.140">
    <property type="entry name" value="Nucleic acid-binding proteins"/>
    <property type="match status" value="1"/>
</dbReference>
<dbReference type="PANTHER" id="PTHR11252:SF0">
    <property type="entry name" value="POLYRIBONUCLEOTIDE NUCLEOTIDYLTRANSFERASE 1, MITOCHONDRIAL"/>
    <property type="match status" value="1"/>
</dbReference>
<evidence type="ECO:0000256" key="4">
    <source>
        <dbReference type="ARBA" id="ARBA00022679"/>
    </source>
</evidence>
<organism evidence="11">
    <name type="scientific">Buchnera aphidicola</name>
    <name type="common">Aphis aurantii</name>
    <dbReference type="NCBI Taxonomy" id="1470492"/>
    <lineage>
        <taxon>Bacteria</taxon>
        <taxon>Pseudomonadati</taxon>
        <taxon>Pseudomonadota</taxon>
        <taxon>Gammaproteobacteria</taxon>
        <taxon>Enterobacterales</taxon>
        <taxon>Erwiniaceae</taxon>
        <taxon>Buchnera</taxon>
    </lineage>
</organism>
<dbReference type="PROSITE" id="PS50084">
    <property type="entry name" value="KH_TYPE_1"/>
    <property type="match status" value="1"/>
</dbReference>
<dbReference type="InterPro" id="IPR036612">
    <property type="entry name" value="KH_dom_type_1_sf"/>
</dbReference>
<dbReference type="AlphaFoldDB" id="A0AAU6W6M8"/>
<dbReference type="FunFam" id="3.30.230.70:FF:000001">
    <property type="entry name" value="Polyribonucleotide nucleotidyltransferase"/>
    <property type="match status" value="1"/>
</dbReference>
<sequence>MLNPIVRKFQYGQHTITLETGIMARQATAAVMASMDDTAVFVTVVGNKTIHSGQKFFPLTVNYQERTYAAGRIPGGFFRREGRPSENEILTARLIDRPIRPLFPKGFFNEIQIIATVVSVNPQINPDIISIIGASAALSLSGIPFYGPIGAARVGLINDQYILNPTTEDMKSSFLDLVISGTQNAVLMVEAESKILSEEQVLGAIIFGHQQQQVVINNIRSLSNEASKLPWIISYPEINTTLESKLVKLIGKDISNAYLIFNKQERYEKLNCIKDYIIKLFLNENSNIDIGEIDEIFQKIEKNIVRKRILNNENRIDGREKDMIRALDIRTGVLPRTHGSALFTRGETQSLVSVTLGTSRDAQNLDELLGDKTDNFLFHYNFPPYSVGEIGIVGSPKRREIGHGRLAKRSLLAVMPQIDQFPYTIRIVSEITESNGSSSMASVCGASLALMDAGVPIKSAVAGISMGLVKEGDNYVLLSDILGDEDHLGDMDFKVSGTKEGITALQMDIKIEGITNEIMHIALKKAKAARLHILNVMHQALSVPRKEISEFAPRIHTIKINPEKIKDVIGKGGSVIRMLTEETGTIIEIEDDGTVKISAAIGEKAKNAIRRIEEITAEIEVGRIYSGKVTRIVDFGAFIAIGFGKEGLVHISQISDKRVEKVSDHLKLDQIIPVKVLEIDRQGRLRLSIKEVKDSIVSNKSINNIFI</sequence>
<proteinExistence type="inferred from homology"/>
<comment type="subcellular location">
    <subcellularLocation>
        <location evidence="1 9">Cytoplasm</location>
    </subcellularLocation>
</comment>
<dbReference type="GO" id="GO:0003723">
    <property type="term" value="F:RNA binding"/>
    <property type="evidence" value="ECO:0007669"/>
    <property type="project" value="UniProtKB-UniRule"/>
</dbReference>
<dbReference type="SMART" id="SM00316">
    <property type="entry name" value="S1"/>
    <property type="match status" value="1"/>
</dbReference>
<reference evidence="11" key="1">
    <citation type="submission" date="2024-06" db="EMBL/GenBank/DDBJ databases">
        <title>Unveiling Genomic Reduction in Obligate Endosymbionts Buchnera of Aphids: Insights from Phylogenomic Comparative Analysis with Novel Genome Data and Co-obligate Endosymbionts.</title>
        <authorList>
            <person name="Lu C."/>
            <person name="Zou T."/>
            <person name="Liu Q."/>
            <person name="Huang X."/>
        </authorList>
    </citation>
    <scope>NUCLEOTIDE SEQUENCE</scope>
    <source>
        <strain evidence="11">Aphau13</strain>
    </source>
</reference>
<dbReference type="InterPro" id="IPR020568">
    <property type="entry name" value="Ribosomal_Su5_D2-typ_SF"/>
</dbReference>
<evidence type="ECO:0000256" key="8">
    <source>
        <dbReference type="ARBA" id="ARBA00022884"/>
    </source>
</evidence>
<dbReference type="InterPro" id="IPR004088">
    <property type="entry name" value="KH_dom_type_1"/>
</dbReference>
<dbReference type="CDD" id="cd11363">
    <property type="entry name" value="RNase_PH_PNPase_1"/>
    <property type="match status" value="1"/>
</dbReference>
<dbReference type="InterPro" id="IPR036345">
    <property type="entry name" value="ExoRNase_PH_dom2_sf"/>
</dbReference>
<dbReference type="InterPro" id="IPR015847">
    <property type="entry name" value="ExoRNase_PH_dom2"/>
</dbReference>
<comment type="catalytic activity">
    <reaction evidence="9">
        <text>RNA(n+1) + phosphate = RNA(n) + a ribonucleoside 5'-diphosphate</text>
        <dbReference type="Rhea" id="RHEA:22096"/>
        <dbReference type="Rhea" id="RHEA-COMP:14527"/>
        <dbReference type="Rhea" id="RHEA-COMP:17342"/>
        <dbReference type="ChEBI" id="CHEBI:43474"/>
        <dbReference type="ChEBI" id="CHEBI:57930"/>
        <dbReference type="ChEBI" id="CHEBI:140395"/>
        <dbReference type="EC" id="2.7.7.8"/>
    </reaction>
</comment>
<evidence type="ECO:0000313" key="11">
    <source>
        <dbReference type="EMBL" id="XAJ80685.1"/>
    </source>
</evidence>
<evidence type="ECO:0000256" key="5">
    <source>
        <dbReference type="ARBA" id="ARBA00022695"/>
    </source>
</evidence>
<dbReference type="HAMAP" id="MF_01595">
    <property type="entry name" value="PNPase"/>
    <property type="match status" value="1"/>
</dbReference>
<keyword evidence="4 9" id="KW-0808">Transferase</keyword>
<name>A0AAU6W6M8_9GAMM</name>
<dbReference type="CDD" id="cd02393">
    <property type="entry name" value="KH-I_PNPase"/>
    <property type="match status" value="1"/>
</dbReference>
<evidence type="ECO:0000256" key="9">
    <source>
        <dbReference type="HAMAP-Rule" id="MF_01595"/>
    </source>
</evidence>
<comment type="subunit">
    <text evidence="9">Component of the RNA degradosome, which is a multiprotein complex involved in RNA processing and mRNA degradation.</text>
</comment>
<dbReference type="SUPFAM" id="SSF46915">
    <property type="entry name" value="Polynucleotide phosphorylase/guanosine pentaphosphate synthase (PNPase/GPSI), domain 3"/>
    <property type="match status" value="1"/>
</dbReference>
<dbReference type="FunFam" id="3.30.1370.10:FF:000001">
    <property type="entry name" value="Polyribonucleotide nucleotidyltransferase"/>
    <property type="match status" value="1"/>
</dbReference>
<dbReference type="CDD" id="cd11364">
    <property type="entry name" value="RNase_PH_PNPase_2"/>
    <property type="match status" value="1"/>
</dbReference>
<dbReference type="InterPro" id="IPR036456">
    <property type="entry name" value="PNPase_PH_RNA-bd_sf"/>
</dbReference>
<protein>
    <recommendedName>
        <fullName evidence="9">Polyribonucleotide nucleotidyltransferase</fullName>
        <ecNumber evidence="9">2.7.7.8</ecNumber>
    </recommendedName>
    <alternativeName>
        <fullName evidence="9">Polynucleotide phosphorylase</fullName>
        <shortName evidence="9">PNPase</shortName>
    </alternativeName>
</protein>
<dbReference type="InterPro" id="IPR015848">
    <property type="entry name" value="PNPase_PH_RNA-bd_bac/org-type"/>
</dbReference>
<dbReference type="Gene3D" id="3.30.1370.10">
    <property type="entry name" value="K Homology domain, type 1"/>
    <property type="match status" value="1"/>
</dbReference>
<evidence type="ECO:0000256" key="6">
    <source>
        <dbReference type="ARBA" id="ARBA00022723"/>
    </source>
</evidence>
<dbReference type="FunFam" id="3.30.230.70:FF:000002">
    <property type="entry name" value="Polyribonucleotide nucleotidyltransferase"/>
    <property type="match status" value="1"/>
</dbReference>
<evidence type="ECO:0000256" key="2">
    <source>
        <dbReference type="ARBA" id="ARBA00007404"/>
    </source>
</evidence>
<dbReference type="InterPro" id="IPR004087">
    <property type="entry name" value="KH_dom"/>
</dbReference>
<keyword evidence="7 9" id="KW-0460">Magnesium</keyword>
<keyword evidence="3 9" id="KW-0963">Cytoplasm</keyword>
<dbReference type="Pfam" id="PF01138">
    <property type="entry name" value="RNase_PH"/>
    <property type="match status" value="2"/>
</dbReference>
<evidence type="ECO:0000256" key="1">
    <source>
        <dbReference type="ARBA" id="ARBA00004496"/>
    </source>
</evidence>
<dbReference type="InterPro" id="IPR001247">
    <property type="entry name" value="ExoRNase_PH_dom1"/>
</dbReference>
<dbReference type="Pfam" id="PF03726">
    <property type="entry name" value="PNPase"/>
    <property type="match status" value="1"/>
</dbReference>
<gene>
    <name evidence="9 11" type="primary">pnp</name>
    <name evidence="11" type="ORF">RJT31_01885</name>
</gene>
<dbReference type="Gene3D" id="3.30.230.70">
    <property type="entry name" value="GHMP Kinase, N-terminal domain"/>
    <property type="match status" value="2"/>
</dbReference>
<dbReference type="GO" id="GO:0000287">
    <property type="term" value="F:magnesium ion binding"/>
    <property type="evidence" value="ECO:0007669"/>
    <property type="project" value="UniProtKB-UniRule"/>
</dbReference>
<dbReference type="GO" id="GO:0006402">
    <property type="term" value="P:mRNA catabolic process"/>
    <property type="evidence" value="ECO:0007669"/>
    <property type="project" value="UniProtKB-UniRule"/>
</dbReference>
<feature type="domain" description="S1 motif" evidence="10">
    <location>
        <begin position="622"/>
        <end position="690"/>
    </location>
</feature>
<keyword evidence="8 9" id="KW-0694">RNA-binding</keyword>
<dbReference type="SUPFAM" id="SSF50249">
    <property type="entry name" value="Nucleic acid-binding proteins"/>
    <property type="match status" value="1"/>
</dbReference>
<dbReference type="NCBIfam" id="NF008805">
    <property type="entry name" value="PRK11824.1"/>
    <property type="match status" value="1"/>
</dbReference>
<dbReference type="SUPFAM" id="SSF54211">
    <property type="entry name" value="Ribosomal protein S5 domain 2-like"/>
    <property type="match status" value="2"/>
</dbReference>